<dbReference type="PANTHER" id="PTHR45958">
    <property type="entry name" value="RING-TYPE E3 UBIQUITIN TRANSFERASE"/>
    <property type="match status" value="1"/>
</dbReference>
<dbReference type="InterPro" id="IPR052608">
    <property type="entry name" value="U-box_domain_protein"/>
</dbReference>
<dbReference type="PROSITE" id="PS51698">
    <property type="entry name" value="U_BOX"/>
    <property type="match status" value="1"/>
</dbReference>
<dbReference type="GO" id="GO:0061630">
    <property type="term" value="F:ubiquitin protein ligase activity"/>
    <property type="evidence" value="ECO:0007669"/>
    <property type="project" value="UniProtKB-EC"/>
</dbReference>
<keyword evidence="10" id="KW-1185">Reference proteome</keyword>
<dbReference type="UniPathway" id="UPA00143"/>
<dbReference type="Gene3D" id="1.20.930.20">
    <property type="entry name" value="Adaptor protein Cbl, N-terminal domain"/>
    <property type="match status" value="1"/>
</dbReference>
<dbReference type="SUPFAM" id="SSF57850">
    <property type="entry name" value="RING/U-box"/>
    <property type="match status" value="1"/>
</dbReference>
<name>A0A7J0E4X2_9ERIC</name>
<dbReference type="InterPro" id="IPR003613">
    <property type="entry name" value="Ubox_domain"/>
</dbReference>
<dbReference type="InterPro" id="IPR000225">
    <property type="entry name" value="Armadillo"/>
</dbReference>
<protein>
    <recommendedName>
        <fullName evidence="3">RING-type E3 ubiquitin transferase</fullName>
        <ecNumber evidence="3">2.3.2.27</ecNumber>
    </recommendedName>
</protein>
<dbReference type="SMART" id="SM00185">
    <property type="entry name" value="ARM"/>
    <property type="match status" value="7"/>
</dbReference>
<dbReference type="OrthoDB" id="7537227at2759"/>
<evidence type="ECO:0000313" key="9">
    <source>
        <dbReference type="EMBL" id="GFY81543.1"/>
    </source>
</evidence>
<organism evidence="9 10">
    <name type="scientific">Actinidia rufa</name>
    <dbReference type="NCBI Taxonomy" id="165716"/>
    <lineage>
        <taxon>Eukaryota</taxon>
        <taxon>Viridiplantae</taxon>
        <taxon>Streptophyta</taxon>
        <taxon>Embryophyta</taxon>
        <taxon>Tracheophyta</taxon>
        <taxon>Spermatophyta</taxon>
        <taxon>Magnoliopsida</taxon>
        <taxon>eudicotyledons</taxon>
        <taxon>Gunneridae</taxon>
        <taxon>Pentapetalae</taxon>
        <taxon>asterids</taxon>
        <taxon>Ericales</taxon>
        <taxon>Actinidiaceae</taxon>
        <taxon>Actinidia</taxon>
    </lineage>
</organism>
<evidence type="ECO:0000259" key="8">
    <source>
        <dbReference type="PROSITE" id="PS51698"/>
    </source>
</evidence>
<sequence>MEFSRRRLGQKGIEGTSVIPPPRGGPRDHGRGYPLSVPSPAVAGFGDQCWRAKWSPNQGDGEKREKKSGRWPSPGPSPDAKQDGIEHRMELNVLSSPAFGTAAEVLTQIIECIIEIGITSKNVFIEKECFVKLANYLEKIIPLLKELKTKRISNSDGLNKFLDILNREVKVARQLTEDCGKRNKVYLLMNCRSISKRLEDTTREISQALSLIPLVTLDISSGIIGEISQLRELMQTAEFKAALAEEEILEKIESGIQEGNVDRSYANNLLHSIAQAVGVSTEQSALKKVFEEFKSEIENAHLRKNHAEAKQMDQIIALLERADAASLPHEKELKYLTKRNSLATQPLEPLQSFICPITNEVMVDPVETSSGHTFERSAIEQWFAAGNNLCPFTETHLDPLILWPNRTLRKSIEEWMDRNTMITIASMKPKLLSGEEEEVLHCMGQLQDLCEQRDIHREWVTLENYIPILIGLLRDRSRDIRKHALVLLCILAKDSDDAKERITRVDNAIESIVRFLGSRIAEGKLAVALLLELSKRSEDVKLVMATTLAEMELTDHNKSSLLEDGVLGSLLHLVSHSDTKMKIAAVKALQNLSSLPKNGMQMIREGAVHPLLNLLSHHTLPALWEEVAATLMHLAISTTSQDLDETQVSLLESDEDIFKLFTLITLRGRTVQQSILRAFHAMCQSPSATTIKARLKQCSAVQLLLPLCELDDLNVRANAVKLLCCLTEDVESNILEHMGQKSIDTLLRIIGTSSDIEEIASAMGIISNLPKCPQITEWLLGAGGLPVLFRFLPVSNHNGSHQNQLIENAVGAISHFSYPTNQQSQKKAAEIGLIPVLIQLLESSTRLTRRQAALSLAQFSASSAILSRPVPKRHGLWCFSPPPETRCIVHRGICTVESSFCLMEARAVEPLVRVLGESDLEVCEAALDALLTLIEGEKLQSGSKMLAEANAIPLMIKLLGAPSPGLQEKVLTSLERIFRLAEMKHTYGASSQMPLVDLTQMGNGSTRSLAARILAQLNVLPAQSSYF</sequence>
<dbReference type="Pfam" id="PF00514">
    <property type="entry name" value="Arm"/>
    <property type="match status" value="1"/>
</dbReference>
<dbReference type="InterPro" id="IPR011989">
    <property type="entry name" value="ARM-like"/>
</dbReference>
<comment type="caution">
    <text evidence="9">The sequence shown here is derived from an EMBL/GenBank/DDBJ whole genome shotgun (WGS) entry which is preliminary data.</text>
</comment>
<dbReference type="Proteomes" id="UP000585474">
    <property type="component" value="Unassembled WGS sequence"/>
</dbReference>
<dbReference type="CDD" id="cd16664">
    <property type="entry name" value="RING-Ubox_PUB"/>
    <property type="match status" value="1"/>
</dbReference>
<proteinExistence type="predicted"/>
<dbReference type="GO" id="GO:0007166">
    <property type="term" value="P:cell surface receptor signaling pathway"/>
    <property type="evidence" value="ECO:0007669"/>
    <property type="project" value="InterPro"/>
</dbReference>
<evidence type="ECO:0000256" key="1">
    <source>
        <dbReference type="ARBA" id="ARBA00000900"/>
    </source>
</evidence>
<dbReference type="InterPro" id="IPR036537">
    <property type="entry name" value="Adaptor_Cbl_N_dom_sf"/>
</dbReference>
<dbReference type="SUPFAM" id="SSF48371">
    <property type="entry name" value="ARM repeat"/>
    <property type="match status" value="2"/>
</dbReference>
<evidence type="ECO:0000256" key="4">
    <source>
        <dbReference type="ARBA" id="ARBA00022679"/>
    </source>
</evidence>
<dbReference type="EC" id="2.3.2.27" evidence="3"/>
<reference evidence="9 10" key="1">
    <citation type="submission" date="2019-07" db="EMBL/GenBank/DDBJ databases">
        <title>De Novo Assembly of kiwifruit Actinidia rufa.</title>
        <authorList>
            <person name="Sugita-Konishi S."/>
            <person name="Sato K."/>
            <person name="Mori E."/>
            <person name="Abe Y."/>
            <person name="Kisaki G."/>
            <person name="Hamano K."/>
            <person name="Suezawa K."/>
            <person name="Otani M."/>
            <person name="Fukuda T."/>
            <person name="Manabe T."/>
            <person name="Gomi K."/>
            <person name="Tabuchi M."/>
            <person name="Akimitsu K."/>
            <person name="Kataoka I."/>
        </authorList>
    </citation>
    <scope>NUCLEOTIDE SEQUENCE [LARGE SCALE GENOMIC DNA]</scope>
    <source>
        <strain evidence="10">cv. Fuchu</strain>
    </source>
</reference>
<feature type="domain" description="U-box" evidence="8">
    <location>
        <begin position="348"/>
        <end position="422"/>
    </location>
</feature>
<evidence type="ECO:0000256" key="5">
    <source>
        <dbReference type="ARBA" id="ARBA00022737"/>
    </source>
</evidence>
<keyword evidence="5" id="KW-0677">Repeat</keyword>
<feature type="region of interest" description="Disordered" evidence="7">
    <location>
        <begin position="52"/>
        <end position="83"/>
    </location>
</feature>
<dbReference type="InterPro" id="IPR045210">
    <property type="entry name" value="RING-Ubox_PUB"/>
</dbReference>
<comment type="pathway">
    <text evidence="2">Protein modification; protein ubiquitination.</text>
</comment>
<dbReference type="InterPro" id="IPR013083">
    <property type="entry name" value="Znf_RING/FYVE/PHD"/>
</dbReference>
<evidence type="ECO:0000256" key="3">
    <source>
        <dbReference type="ARBA" id="ARBA00012483"/>
    </source>
</evidence>
<evidence type="ECO:0000256" key="6">
    <source>
        <dbReference type="PROSITE-ProRule" id="PRU00259"/>
    </source>
</evidence>
<keyword evidence="4" id="KW-0808">Transferase</keyword>
<dbReference type="InterPro" id="IPR016024">
    <property type="entry name" value="ARM-type_fold"/>
</dbReference>
<dbReference type="Gene3D" id="3.30.40.10">
    <property type="entry name" value="Zinc/RING finger domain, C3HC4 (zinc finger)"/>
    <property type="match status" value="1"/>
</dbReference>
<dbReference type="AlphaFoldDB" id="A0A7J0E4X2"/>
<feature type="repeat" description="ARM" evidence="6">
    <location>
        <begin position="565"/>
        <end position="607"/>
    </location>
</feature>
<dbReference type="SMART" id="SM00504">
    <property type="entry name" value="Ubox"/>
    <property type="match status" value="1"/>
</dbReference>
<dbReference type="PROSITE" id="PS50176">
    <property type="entry name" value="ARM_REPEAT"/>
    <property type="match status" value="1"/>
</dbReference>
<dbReference type="PANTHER" id="PTHR45958:SF5">
    <property type="entry name" value="RING-TYPE E3 UBIQUITIN TRANSFERASE"/>
    <property type="match status" value="1"/>
</dbReference>
<dbReference type="GO" id="GO:0016567">
    <property type="term" value="P:protein ubiquitination"/>
    <property type="evidence" value="ECO:0007669"/>
    <property type="project" value="UniProtKB-UniPathway"/>
</dbReference>
<feature type="region of interest" description="Disordered" evidence="7">
    <location>
        <begin position="1"/>
        <end position="40"/>
    </location>
</feature>
<evidence type="ECO:0000313" key="10">
    <source>
        <dbReference type="Proteomes" id="UP000585474"/>
    </source>
</evidence>
<dbReference type="Pfam" id="PF04564">
    <property type="entry name" value="U-box"/>
    <property type="match status" value="1"/>
</dbReference>
<gene>
    <name evidence="9" type="ORF">Acr_01g0013520</name>
</gene>
<comment type="catalytic activity">
    <reaction evidence="1">
        <text>S-ubiquitinyl-[E2 ubiquitin-conjugating enzyme]-L-cysteine + [acceptor protein]-L-lysine = [E2 ubiquitin-conjugating enzyme]-L-cysteine + N(6)-ubiquitinyl-[acceptor protein]-L-lysine.</text>
        <dbReference type="EC" id="2.3.2.27"/>
    </reaction>
</comment>
<accession>A0A7J0E4X2</accession>
<evidence type="ECO:0000256" key="2">
    <source>
        <dbReference type="ARBA" id="ARBA00004906"/>
    </source>
</evidence>
<dbReference type="EMBL" id="BJWL01000001">
    <property type="protein sequence ID" value="GFY81543.1"/>
    <property type="molecule type" value="Genomic_DNA"/>
</dbReference>
<dbReference type="Gene3D" id="1.25.10.10">
    <property type="entry name" value="Leucine-rich Repeat Variant"/>
    <property type="match status" value="4"/>
</dbReference>
<evidence type="ECO:0000256" key="7">
    <source>
        <dbReference type="SAM" id="MobiDB-lite"/>
    </source>
</evidence>